<dbReference type="EMBL" id="CAJJDN010000039">
    <property type="protein sequence ID" value="CAD8079302.1"/>
    <property type="molecule type" value="Genomic_DNA"/>
</dbReference>
<sequence>MCGQIIQAMKENDKNKQMDLVKTLGANGRKYVKKYCFCLANKQSLFVKFFFNFRANIFLLKLKAI</sequence>
<accession>A0A8S1MK08</accession>
<organism evidence="1 2">
    <name type="scientific">Paramecium sonneborni</name>
    <dbReference type="NCBI Taxonomy" id="65129"/>
    <lineage>
        <taxon>Eukaryota</taxon>
        <taxon>Sar</taxon>
        <taxon>Alveolata</taxon>
        <taxon>Ciliophora</taxon>
        <taxon>Intramacronucleata</taxon>
        <taxon>Oligohymenophorea</taxon>
        <taxon>Peniculida</taxon>
        <taxon>Parameciidae</taxon>
        <taxon>Paramecium</taxon>
    </lineage>
</organism>
<reference evidence="1" key="1">
    <citation type="submission" date="2021-01" db="EMBL/GenBank/DDBJ databases">
        <authorList>
            <consortium name="Genoscope - CEA"/>
            <person name="William W."/>
        </authorList>
    </citation>
    <scope>NUCLEOTIDE SEQUENCE</scope>
</reference>
<proteinExistence type="predicted"/>
<protein>
    <submittedName>
        <fullName evidence="1">Uncharacterized protein</fullName>
    </submittedName>
</protein>
<evidence type="ECO:0000313" key="1">
    <source>
        <dbReference type="EMBL" id="CAD8079302.1"/>
    </source>
</evidence>
<dbReference type="AlphaFoldDB" id="A0A8S1MK08"/>
<evidence type="ECO:0000313" key="2">
    <source>
        <dbReference type="Proteomes" id="UP000692954"/>
    </source>
</evidence>
<keyword evidence="2" id="KW-1185">Reference proteome</keyword>
<gene>
    <name evidence="1" type="ORF">PSON_ATCC_30995.1.T0390016</name>
</gene>
<name>A0A8S1MK08_9CILI</name>
<dbReference type="Proteomes" id="UP000692954">
    <property type="component" value="Unassembled WGS sequence"/>
</dbReference>
<comment type="caution">
    <text evidence="1">The sequence shown here is derived from an EMBL/GenBank/DDBJ whole genome shotgun (WGS) entry which is preliminary data.</text>
</comment>